<feature type="binding site" evidence="17">
    <location>
        <position position="373"/>
    </location>
    <ligand>
        <name>(6S)-NADPHX</name>
        <dbReference type="ChEBI" id="CHEBI:64076"/>
    </ligand>
</feature>
<protein>
    <recommendedName>
        <fullName evidence="19">Bifunctional NAD(P)H-hydrate repair enzyme</fullName>
    </recommendedName>
    <alternativeName>
        <fullName evidence="19">Nicotinamide nucleotide repair protein</fullName>
    </alternativeName>
    <domain>
        <recommendedName>
            <fullName evidence="19">ADP-dependent (S)-NAD(P)H-hydrate dehydratase</fullName>
            <ecNumber evidence="19">4.2.1.136</ecNumber>
        </recommendedName>
        <alternativeName>
            <fullName evidence="19">ADP-dependent NAD(P)HX dehydratase</fullName>
        </alternativeName>
    </domain>
    <domain>
        <recommendedName>
            <fullName evidence="19">NAD(P)H-hydrate epimerase</fullName>
            <ecNumber evidence="19">5.1.99.6</ecNumber>
        </recommendedName>
    </domain>
</protein>
<evidence type="ECO:0000313" key="22">
    <source>
        <dbReference type="EMBL" id="WOK06619.1"/>
    </source>
</evidence>
<feature type="binding site" evidence="18">
    <location>
        <position position="123"/>
    </location>
    <ligand>
        <name>K(+)</name>
        <dbReference type="ChEBI" id="CHEBI:29103"/>
    </ligand>
</feature>
<comment type="cofactor">
    <cofactor evidence="18 19">
        <name>K(+)</name>
        <dbReference type="ChEBI" id="CHEBI:29103"/>
    </cofactor>
    <text evidence="18 19">Binds 1 potassium ion per subunit.</text>
</comment>
<dbReference type="HAMAP" id="MF_01966">
    <property type="entry name" value="NADHX_epimerase"/>
    <property type="match status" value="1"/>
</dbReference>
<evidence type="ECO:0000256" key="8">
    <source>
        <dbReference type="ARBA" id="ARBA00022857"/>
    </source>
</evidence>
<feature type="binding site" evidence="18">
    <location>
        <position position="159"/>
    </location>
    <ligand>
        <name>K(+)</name>
        <dbReference type="ChEBI" id="CHEBI:29103"/>
    </ligand>
</feature>
<evidence type="ECO:0000256" key="5">
    <source>
        <dbReference type="ARBA" id="ARBA00022723"/>
    </source>
</evidence>
<keyword evidence="10 17" id="KW-0520">NAD</keyword>
<evidence type="ECO:0000256" key="6">
    <source>
        <dbReference type="ARBA" id="ARBA00022741"/>
    </source>
</evidence>
<comment type="subunit">
    <text evidence="17">Homotetramer.</text>
</comment>
<dbReference type="SUPFAM" id="SSF53613">
    <property type="entry name" value="Ribokinase-like"/>
    <property type="match status" value="1"/>
</dbReference>
<evidence type="ECO:0000256" key="7">
    <source>
        <dbReference type="ARBA" id="ARBA00022840"/>
    </source>
</evidence>
<evidence type="ECO:0000256" key="1">
    <source>
        <dbReference type="ARBA" id="ARBA00000013"/>
    </source>
</evidence>
<keyword evidence="5 18" id="KW-0479">Metal-binding</keyword>
<comment type="catalytic activity">
    <reaction evidence="16 17 19">
        <text>(6S)-NADPHX + ADP = AMP + phosphate + NADPH + H(+)</text>
        <dbReference type="Rhea" id="RHEA:32235"/>
        <dbReference type="ChEBI" id="CHEBI:15378"/>
        <dbReference type="ChEBI" id="CHEBI:43474"/>
        <dbReference type="ChEBI" id="CHEBI:57783"/>
        <dbReference type="ChEBI" id="CHEBI:64076"/>
        <dbReference type="ChEBI" id="CHEBI:456215"/>
        <dbReference type="ChEBI" id="CHEBI:456216"/>
        <dbReference type="EC" id="4.2.1.136"/>
    </reaction>
</comment>
<comment type="function">
    <text evidence="17">Catalyzes the dehydration of the S-form of NAD(P)HX at the expense of ADP, which is converted to AMP. Together with NAD(P)HX epimerase, which catalyzes the epimerization of the S- and R-forms, the enzyme allows the repair of both epimers of NAD(P)HX, a damaged form of NAD(P)H that is a result of enzymatic or heat-dependent hydration.</text>
</comment>
<keyword evidence="7 17" id="KW-0067">ATP-binding</keyword>
<gene>
    <name evidence="18" type="primary">nnrE</name>
    <name evidence="17" type="synonym">nnrD</name>
    <name evidence="22" type="ORF">RT717_26445</name>
</gene>
<evidence type="ECO:0000256" key="10">
    <source>
        <dbReference type="ARBA" id="ARBA00023027"/>
    </source>
</evidence>
<dbReference type="NCBIfam" id="TIGR00196">
    <property type="entry name" value="yjeF_cterm"/>
    <property type="match status" value="1"/>
</dbReference>
<comment type="cofactor">
    <cofactor evidence="17">
        <name>Mg(2+)</name>
        <dbReference type="ChEBI" id="CHEBI:18420"/>
    </cofactor>
</comment>
<feature type="binding site" evidence="18">
    <location>
        <begin position="127"/>
        <end position="133"/>
    </location>
    <ligand>
        <name>(6S)-NADPHX</name>
        <dbReference type="ChEBI" id="CHEBI:64076"/>
    </ligand>
</feature>
<comment type="similarity">
    <text evidence="18">Belongs to the NnrE/AIBP family.</text>
</comment>
<evidence type="ECO:0000256" key="14">
    <source>
        <dbReference type="ARBA" id="ARBA00025153"/>
    </source>
</evidence>
<evidence type="ECO:0000256" key="9">
    <source>
        <dbReference type="ARBA" id="ARBA00022958"/>
    </source>
</evidence>
<name>A0ABZ0INN7_9BACT</name>
<comment type="similarity">
    <text evidence="17">Belongs to the NnrD/CARKD family.</text>
</comment>
<keyword evidence="12 17" id="KW-0456">Lyase</keyword>
<dbReference type="PANTHER" id="PTHR12592">
    <property type="entry name" value="ATP-DEPENDENT (S)-NAD(P)H-HYDRATE DEHYDRATASE FAMILY MEMBER"/>
    <property type="match status" value="1"/>
</dbReference>
<organism evidence="22 23">
    <name type="scientific">Imperialibacter roseus</name>
    <dbReference type="NCBI Taxonomy" id="1324217"/>
    <lineage>
        <taxon>Bacteria</taxon>
        <taxon>Pseudomonadati</taxon>
        <taxon>Bacteroidota</taxon>
        <taxon>Cytophagia</taxon>
        <taxon>Cytophagales</taxon>
        <taxon>Flammeovirgaceae</taxon>
        <taxon>Imperialibacter</taxon>
    </lineage>
</organism>
<evidence type="ECO:0000259" key="21">
    <source>
        <dbReference type="PROSITE" id="PS51385"/>
    </source>
</evidence>
<proteinExistence type="inferred from homology"/>
<keyword evidence="6 17" id="KW-0547">Nucleotide-binding</keyword>
<evidence type="ECO:0000256" key="17">
    <source>
        <dbReference type="HAMAP-Rule" id="MF_01965"/>
    </source>
</evidence>
<dbReference type="Pfam" id="PF03853">
    <property type="entry name" value="YjeF_N"/>
    <property type="match status" value="1"/>
</dbReference>
<keyword evidence="11 18" id="KW-0413">Isomerase</keyword>
<comment type="similarity">
    <text evidence="3 19">In the N-terminal section; belongs to the NnrE/AIBP family.</text>
</comment>
<evidence type="ECO:0000256" key="11">
    <source>
        <dbReference type="ARBA" id="ARBA00023235"/>
    </source>
</evidence>
<evidence type="ECO:0000256" key="15">
    <source>
        <dbReference type="ARBA" id="ARBA00048238"/>
    </source>
</evidence>
<dbReference type="Pfam" id="PF01256">
    <property type="entry name" value="Carb_kinase"/>
    <property type="match status" value="1"/>
</dbReference>
<dbReference type="PROSITE" id="PS51385">
    <property type="entry name" value="YJEF_N"/>
    <property type="match status" value="1"/>
</dbReference>
<comment type="catalytic activity">
    <reaction evidence="15 17 19">
        <text>(6S)-NADHX + ADP = AMP + phosphate + NADH + H(+)</text>
        <dbReference type="Rhea" id="RHEA:32223"/>
        <dbReference type="ChEBI" id="CHEBI:15378"/>
        <dbReference type="ChEBI" id="CHEBI:43474"/>
        <dbReference type="ChEBI" id="CHEBI:57945"/>
        <dbReference type="ChEBI" id="CHEBI:64074"/>
        <dbReference type="ChEBI" id="CHEBI:456215"/>
        <dbReference type="ChEBI" id="CHEBI:456216"/>
        <dbReference type="EC" id="4.2.1.136"/>
    </reaction>
</comment>
<feature type="binding site" evidence="18">
    <location>
        <position position="138"/>
    </location>
    <ligand>
        <name>(6S)-NADPHX</name>
        <dbReference type="ChEBI" id="CHEBI:64076"/>
    </ligand>
</feature>
<dbReference type="NCBIfam" id="TIGR00197">
    <property type="entry name" value="yjeF_nterm"/>
    <property type="match status" value="1"/>
</dbReference>
<dbReference type="EMBL" id="CP136051">
    <property type="protein sequence ID" value="WOK06619.1"/>
    <property type="molecule type" value="Genomic_DNA"/>
</dbReference>
<dbReference type="EC" id="5.1.99.6" evidence="19"/>
<evidence type="ECO:0000256" key="19">
    <source>
        <dbReference type="PIRNR" id="PIRNR017184"/>
    </source>
</evidence>
<keyword evidence="8 17" id="KW-0521">NADP</keyword>
<evidence type="ECO:0000256" key="16">
    <source>
        <dbReference type="ARBA" id="ARBA00049209"/>
    </source>
</evidence>
<evidence type="ECO:0000313" key="23">
    <source>
        <dbReference type="Proteomes" id="UP001302349"/>
    </source>
</evidence>
<dbReference type="InterPro" id="IPR030677">
    <property type="entry name" value="Nnr"/>
</dbReference>
<dbReference type="PROSITE" id="PS51383">
    <property type="entry name" value="YJEF_C_3"/>
    <property type="match status" value="1"/>
</dbReference>
<comment type="function">
    <text evidence="18">Catalyzes the epimerization of the S- and R-forms of NAD(P)HX, a damaged form of NAD(P)H that is a result of enzymatic or heat-dependent hydration. This is a prerequisite for the S-specific NAD(P)H-hydrate dehydratase to allow the repair of both epimers of NAD(P)HX.</text>
</comment>
<feature type="domain" description="YjeF C-terminal" evidence="20">
    <location>
        <begin position="223"/>
        <end position="497"/>
    </location>
</feature>
<evidence type="ECO:0000256" key="3">
    <source>
        <dbReference type="ARBA" id="ARBA00006001"/>
    </source>
</evidence>
<comment type="catalytic activity">
    <reaction evidence="2 18 19">
        <text>(6R)-NADPHX = (6S)-NADPHX</text>
        <dbReference type="Rhea" id="RHEA:32227"/>
        <dbReference type="ChEBI" id="CHEBI:64076"/>
        <dbReference type="ChEBI" id="CHEBI:64077"/>
        <dbReference type="EC" id="5.1.99.6"/>
    </reaction>
</comment>
<comment type="catalytic activity">
    <reaction evidence="1 18 19">
        <text>(6R)-NADHX = (6S)-NADHX</text>
        <dbReference type="Rhea" id="RHEA:32215"/>
        <dbReference type="ChEBI" id="CHEBI:64074"/>
        <dbReference type="ChEBI" id="CHEBI:64075"/>
        <dbReference type="EC" id="5.1.99.6"/>
    </reaction>
</comment>
<dbReference type="PIRSF" id="PIRSF017184">
    <property type="entry name" value="Nnr"/>
    <property type="match status" value="1"/>
</dbReference>
<feature type="binding site" evidence="17">
    <location>
        <position position="438"/>
    </location>
    <ligand>
        <name>(6S)-NADPHX</name>
        <dbReference type="ChEBI" id="CHEBI:64076"/>
    </ligand>
</feature>
<accession>A0ABZ0INN7</accession>
<dbReference type="InterPro" id="IPR004443">
    <property type="entry name" value="YjeF_N_dom"/>
</dbReference>
<dbReference type="InterPro" id="IPR036652">
    <property type="entry name" value="YjeF_N_dom_sf"/>
</dbReference>
<dbReference type="Gene3D" id="3.40.50.10260">
    <property type="entry name" value="YjeF N-terminal domain"/>
    <property type="match status" value="1"/>
</dbReference>
<comment type="similarity">
    <text evidence="4 19">In the C-terminal section; belongs to the NnrD/CARKD family.</text>
</comment>
<dbReference type="InterPro" id="IPR029056">
    <property type="entry name" value="Ribokinase-like"/>
</dbReference>
<feature type="binding site" evidence="18">
    <location>
        <position position="156"/>
    </location>
    <ligand>
        <name>(6S)-NADPHX</name>
        <dbReference type="ChEBI" id="CHEBI:64076"/>
    </ligand>
</feature>
<comment type="function">
    <text evidence="14 19">Bifunctional enzyme that catalyzes the epimerization of the S- and R-forms of NAD(P)HX and the dehydration of the S-form of NAD(P)HX at the expense of ADP, which is converted to AMP. This allows the repair of both epimers of NAD(P)HX, a damaged form of NAD(P)H that is a result of enzymatic or heat-dependent hydration.</text>
</comment>
<evidence type="ECO:0000256" key="18">
    <source>
        <dbReference type="HAMAP-Rule" id="MF_01966"/>
    </source>
</evidence>
<evidence type="ECO:0000259" key="20">
    <source>
        <dbReference type="PROSITE" id="PS51383"/>
    </source>
</evidence>
<dbReference type="PANTHER" id="PTHR12592:SF0">
    <property type="entry name" value="ATP-DEPENDENT (S)-NAD(P)H-HYDRATE DEHYDRATASE"/>
    <property type="match status" value="1"/>
</dbReference>
<dbReference type="Gene3D" id="3.40.1190.20">
    <property type="match status" value="1"/>
</dbReference>
<feature type="domain" description="YjeF N-terminal" evidence="21">
    <location>
        <begin position="9"/>
        <end position="213"/>
    </location>
</feature>
<evidence type="ECO:0000256" key="4">
    <source>
        <dbReference type="ARBA" id="ARBA00009524"/>
    </source>
</evidence>
<feature type="binding site" evidence="17">
    <location>
        <position position="437"/>
    </location>
    <ligand>
        <name>AMP</name>
        <dbReference type="ChEBI" id="CHEBI:456215"/>
    </ligand>
</feature>
<keyword evidence="23" id="KW-1185">Reference proteome</keyword>
<reference evidence="22 23" key="1">
    <citation type="journal article" date="2023" name="Microbiol. Resour. Announc.">
        <title>Complete Genome Sequence of Imperialibacter roseus strain P4T.</title>
        <authorList>
            <person name="Tizabi D.R."/>
            <person name="Bachvaroff T."/>
            <person name="Hill R.T."/>
        </authorList>
    </citation>
    <scope>NUCLEOTIDE SEQUENCE [LARGE SCALE GENOMIC DNA]</scope>
    <source>
        <strain evidence="22 23">P4T</strain>
    </source>
</reference>
<dbReference type="HAMAP" id="MF_01965">
    <property type="entry name" value="NADHX_dehydratase"/>
    <property type="match status" value="1"/>
</dbReference>
<dbReference type="CDD" id="cd01171">
    <property type="entry name" value="YXKO-related"/>
    <property type="match status" value="1"/>
</dbReference>
<feature type="binding site" evidence="17">
    <location>
        <position position="258"/>
    </location>
    <ligand>
        <name>(6S)-NADPHX</name>
        <dbReference type="ChEBI" id="CHEBI:64076"/>
    </ligand>
</feature>
<feature type="binding site" evidence="17">
    <location>
        <begin position="408"/>
        <end position="412"/>
    </location>
    <ligand>
        <name>AMP</name>
        <dbReference type="ChEBI" id="CHEBI:456215"/>
    </ligand>
</feature>
<keyword evidence="9 18" id="KW-0630">Potassium</keyword>
<feature type="binding site" evidence="18">
    <location>
        <begin position="57"/>
        <end position="61"/>
    </location>
    <ligand>
        <name>(6S)-NADPHX</name>
        <dbReference type="ChEBI" id="CHEBI:64076"/>
    </ligand>
</feature>
<dbReference type="SUPFAM" id="SSF64153">
    <property type="entry name" value="YjeF N-terminal domain-like"/>
    <property type="match status" value="1"/>
</dbReference>
<keyword evidence="13" id="KW-0511">Multifunctional enzyme</keyword>
<evidence type="ECO:0000256" key="12">
    <source>
        <dbReference type="ARBA" id="ARBA00023239"/>
    </source>
</evidence>
<dbReference type="RefSeq" id="WP_317489331.1">
    <property type="nucleotide sequence ID" value="NZ_CP136051.1"/>
</dbReference>
<feature type="binding site" evidence="18">
    <location>
        <position position="58"/>
    </location>
    <ligand>
        <name>K(+)</name>
        <dbReference type="ChEBI" id="CHEBI:29103"/>
    </ligand>
</feature>
<sequence length="497" mass="53411">MKILSPQQIRKADAYTIENEPIASIDLMERASNAFVDEFKKHPFNDQIVWLFCGTGNNGGDGLAVARLLKGLKYEVKVWVAGSAEKGSEDFRVNLNRLSGAVSVAKASEIYAADIPDKLVIVDALFGSGLNRPVDGDYAKLIDFLNGIKASKMAIDIPSGLFCDQPQNGAIAFHSDITITFQAPKLAFLLPENYPYVGEWKSVDIGLSSQFMKEVECSYYYQRVGDEDLKLPGRPRFAHKGDAGRTLLIAGSKGKVGAAILSSKACMRAGAGLLTVHTSGCAVTPIHTAVPEAMVSEDANNEHITRIPGDLSNFDCVAIGPGIGTDNATVRAFERVLKTVSRPMVIDADALNILSRNPGLLERVPANSMLTPHPGEFRRLVGDWHNDYERLNKQIELSKKHRLIVVLKGAYSSISTPSGEVYFNSTGNPGMATAGSGDVLTGIAAGLLSQSFSPTKSARLAVLLHGISGDLSAQSRGEYGLIASDIVDFLPAAFRKL</sequence>
<dbReference type="InterPro" id="IPR000631">
    <property type="entry name" value="CARKD"/>
</dbReference>
<feature type="binding site" evidence="17">
    <location>
        <position position="322"/>
    </location>
    <ligand>
        <name>(6S)-NADPHX</name>
        <dbReference type="ChEBI" id="CHEBI:64076"/>
    </ligand>
</feature>
<evidence type="ECO:0000256" key="13">
    <source>
        <dbReference type="ARBA" id="ARBA00023268"/>
    </source>
</evidence>
<dbReference type="Proteomes" id="UP001302349">
    <property type="component" value="Chromosome"/>
</dbReference>
<dbReference type="EC" id="4.2.1.136" evidence="19"/>
<evidence type="ECO:0000256" key="2">
    <source>
        <dbReference type="ARBA" id="ARBA00000909"/>
    </source>
</evidence>